<feature type="domain" description="SMP-30/Gluconolactonase/LRE-like region" evidence="4">
    <location>
        <begin position="22"/>
        <end position="265"/>
    </location>
</feature>
<evidence type="ECO:0000313" key="6">
    <source>
        <dbReference type="Proteomes" id="UP000032544"/>
    </source>
</evidence>
<dbReference type="GO" id="GO:0005509">
    <property type="term" value="F:calcium ion binding"/>
    <property type="evidence" value="ECO:0007669"/>
    <property type="project" value="TreeGrafter"/>
</dbReference>
<comment type="similarity">
    <text evidence="1">Belongs to the SMP-30/CGR1 family.</text>
</comment>
<evidence type="ECO:0000259" key="4">
    <source>
        <dbReference type="Pfam" id="PF08450"/>
    </source>
</evidence>
<dbReference type="STRING" id="1544798.LH29_22930"/>
<dbReference type="Pfam" id="PF08450">
    <property type="entry name" value="SGL"/>
    <property type="match status" value="1"/>
</dbReference>
<keyword evidence="6" id="KW-1185">Reference proteome</keyword>
<dbReference type="Proteomes" id="UP000032544">
    <property type="component" value="Unassembled WGS sequence"/>
</dbReference>
<reference evidence="5 6" key="1">
    <citation type="submission" date="2014-09" db="EMBL/GenBank/DDBJ databases">
        <title>Draft Genome Sequence of Draconibacterium sp. JN14CK-3.</title>
        <authorList>
            <person name="Dong C."/>
            <person name="Lai Q."/>
            <person name="Shao Z."/>
        </authorList>
    </citation>
    <scope>NUCLEOTIDE SEQUENCE [LARGE SCALE GENOMIC DNA]</scope>
    <source>
        <strain evidence="5 6">JN14CK-3</strain>
    </source>
</reference>
<dbReference type="GO" id="GO:0004341">
    <property type="term" value="F:gluconolactonase activity"/>
    <property type="evidence" value="ECO:0007669"/>
    <property type="project" value="TreeGrafter"/>
</dbReference>
<organism evidence="5 6">
    <name type="scientific">Draconibacterium sediminis</name>
    <dbReference type="NCBI Taxonomy" id="1544798"/>
    <lineage>
        <taxon>Bacteria</taxon>
        <taxon>Pseudomonadati</taxon>
        <taxon>Bacteroidota</taxon>
        <taxon>Bacteroidia</taxon>
        <taxon>Marinilabiliales</taxon>
        <taxon>Prolixibacteraceae</taxon>
        <taxon>Draconibacterium</taxon>
    </lineage>
</organism>
<proteinExistence type="inferred from homology"/>
<dbReference type="Gene3D" id="2.120.10.30">
    <property type="entry name" value="TolB, C-terminal domain"/>
    <property type="match status" value="1"/>
</dbReference>
<feature type="binding site" evidence="3">
    <location>
        <position position="205"/>
    </location>
    <ligand>
        <name>a divalent metal cation</name>
        <dbReference type="ChEBI" id="CHEBI:60240"/>
    </ligand>
</feature>
<dbReference type="PRINTS" id="PR01790">
    <property type="entry name" value="SMP30FAMILY"/>
</dbReference>
<comment type="caution">
    <text evidence="5">The sequence shown here is derived from an EMBL/GenBank/DDBJ whole genome shotgun (WGS) entry which is preliminary data.</text>
</comment>
<dbReference type="PANTHER" id="PTHR10907:SF47">
    <property type="entry name" value="REGUCALCIN"/>
    <property type="match status" value="1"/>
</dbReference>
<dbReference type="AlphaFoldDB" id="A0A0D8J4C8"/>
<comment type="cofactor">
    <cofactor evidence="3">
        <name>Zn(2+)</name>
        <dbReference type="ChEBI" id="CHEBI:29105"/>
    </cofactor>
    <text evidence="3">Binds 1 divalent metal cation per subunit.</text>
</comment>
<dbReference type="GO" id="GO:0019853">
    <property type="term" value="P:L-ascorbic acid biosynthetic process"/>
    <property type="evidence" value="ECO:0007669"/>
    <property type="project" value="TreeGrafter"/>
</dbReference>
<dbReference type="InterPro" id="IPR005511">
    <property type="entry name" value="SMP-30"/>
</dbReference>
<feature type="binding site" evidence="3">
    <location>
        <position position="107"/>
    </location>
    <ligand>
        <name>substrate</name>
    </ligand>
</feature>
<protein>
    <recommendedName>
        <fullName evidence="4">SMP-30/Gluconolactonase/LRE-like region domain-containing protein</fullName>
    </recommendedName>
</protein>
<dbReference type="PANTHER" id="PTHR10907">
    <property type="entry name" value="REGUCALCIN"/>
    <property type="match status" value="1"/>
</dbReference>
<feature type="active site" description="Proton donor/acceptor" evidence="2">
    <location>
        <position position="205"/>
    </location>
</feature>
<feature type="binding site" evidence="3">
    <location>
        <position position="109"/>
    </location>
    <ligand>
        <name>substrate</name>
    </ligand>
</feature>
<dbReference type="InterPro" id="IPR013658">
    <property type="entry name" value="SGL"/>
</dbReference>
<feature type="binding site" evidence="3">
    <location>
        <position position="155"/>
    </location>
    <ligand>
        <name>a divalent metal cation</name>
        <dbReference type="ChEBI" id="CHEBI:60240"/>
    </ligand>
</feature>
<dbReference type="InterPro" id="IPR011042">
    <property type="entry name" value="6-blade_b-propeller_TolB-like"/>
</dbReference>
<evidence type="ECO:0000256" key="3">
    <source>
        <dbReference type="PIRSR" id="PIRSR605511-2"/>
    </source>
</evidence>
<sequence>MFSCSETKTKQAELVLDTQSTLGEGAIWNYKTGELMWVDIKKEILNIYNPATGYNKEMFTGQMIGTVVPTESGNALVALQNGIYHFDIETGAKKLLVDPEADLPDNRFNDGKCDPSGRFWAGTISTKGGRGVAALYRFDPDTTIHKMVDEVSISNGIVWSADKTKMYYIDTPTQKVMAYDYDDATGEISNPEVAVNVPREMGSPDGMTIDENDNLWVALWGGSAVGCWNPATGELIDKIEVPAKNITSCAFGDEDMGTLYITSAREATNKEDLEKWPHAGGVFKYRPGVKGVQAFYFNDVN</sequence>
<feature type="binding site" evidence="3">
    <location>
        <position position="24"/>
    </location>
    <ligand>
        <name>a divalent metal cation</name>
        <dbReference type="ChEBI" id="CHEBI:60240"/>
    </ligand>
</feature>
<accession>A0A0D8J4C8</accession>
<evidence type="ECO:0000313" key="5">
    <source>
        <dbReference type="EMBL" id="KJF41800.1"/>
    </source>
</evidence>
<keyword evidence="3" id="KW-0862">Zinc</keyword>
<dbReference type="PATRIC" id="fig|1544798.3.peg.4767"/>
<evidence type="ECO:0000256" key="1">
    <source>
        <dbReference type="ARBA" id="ARBA00008853"/>
    </source>
</evidence>
<keyword evidence="3" id="KW-0479">Metal-binding</keyword>
<gene>
    <name evidence="5" type="ORF">LH29_22930</name>
</gene>
<dbReference type="EMBL" id="JRHC01000008">
    <property type="protein sequence ID" value="KJF41800.1"/>
    <property type="molecule type" value="Genomic_DNA"/>
</dbReference>
<dbReference type="SUPFAM" id="SSF63829">
    <property type="entry name" value="Calcium-dependent phosphotriesterase"/>
    <property type="match status" value="1"/>
</dbReference>
<evidence type="ECO:0000256" key="2">
    <source>
        <dbReference type="PIRSR" id="PIRSR605511-1"/>
    </source>
</evidence>
<name>A0A0D8J4C8_9BACT</name>